<organism evidence="2 3">
    <name type="scientific">Laodelphax striatellus</name>
    <name type="common">Small brown planthopper</name>
    <name type="synonym">Delphax striatella</name>
    <dbReference type="NCBI Taxonomy" id="195883"/>
    <lineage>
        <taxon>Eukaryota</taxon>
        <taxon>Metazoa</taxon>
        <taxon>Ecdysozoa</taxon>
        <taxon>Arthropoda</taxon>
        <taxon>Hexapoda</taxon>
        <taxon>Insecta</taxon>
        <taxon>Pterygota</taxon>
        <taxon>Neoptera</taxon>
        <taxon>Paraneoptera</taxon>
        <taxon>Hemiptera</taxon>
        <taxon>Auchenorrhyncha</taxon>
        <taxon>Fulgoroidea</taxon>
        <taxon>Delphacidae</taxon>
        <taxon>Criomorphinae</taxon>
        <taxon>Laodelphax</taxon>
    </lineage>
</organism>
<feature type="region of interest" description="Disordered" evidence="1">
    <location>
        <begin position="23"/>
        <end position="47"/>
    </location>
</feature>
<dbReference type="AlphaFoldDB" id="A0A482XGC0"/>
<evidence type="ECO:0000256" key="1">
    <source>
        <dbReference type="SAM" id="MobiDB-lite"/>
    </source>
</evidence>
<feature type="compositionally biased region" description="Polar residues" evidence="1">
    <location>
        <begin position="30"/>
        <end position="46"/>
    </location>
</feature>
<keyword evidence="3" id="KW-1185">Reference proteome</keyword>
<proteinExistence type="predicted"/>
<accession>A0A482XGC0</accession>
<sequence>QFISCDNTHWLHSEWLFDGLDGKEEDSSHHTNSNDNRLADHCSSNPSRRDLHWKAAGRSWLWNGRSSSQGLHWRGDSASFERHVGCYGVCWSLLG</sequence>
<evidence type="ECO:0000313" key="2">
    <source>
        <dbReference type="EMBL" id="RZF44391.1"/>
    </source>
</evidence>
<name>A0A482XGC0_LAOST</name>
<dbReference type="EMBL" id="QKKF02010860">
    <property type="protein sequence ID" value="RZF44391.1"/>
    <property type="molecule type" value="Genomic_DNA"/>
</dbReference>
<dbReference type="InParanoid" id="A0A482XGC0"/>
<comment type="caution">
    <text evidence="2">The sequence shown here is derived from an EMBL/GenBank/DDBJ whole genome shotgun (WGS) entry which is preliminary data.</text>
</comment>
<gene>
    <name evidence="2" type="ORF">LSTR_LSTR016271</name>
</gene>
<dbReference type="Proteomes" id="UP000291343">
    <property type="component" value="Unassembled WGS sequence"/>
</dbReference>
<evidence type="ECO:0000313" key="3">
    <source>
        <dbReference type="Proteomes" id="UP000291343"/>
    </source>
</evidence>
<feature type="non-terminal residue" evidence="2">
    <location>
        <position position="95"/>
    </location>
</feature>
<protein>
    <submittedName>
        <fullName evidence="2">Uncharacterized protein</fullName>
    </submittedName>
</protein>
<reference evidence="2 3" key="1">
    <citation type="journal article" date="2017" name="Gigascience">
        <title>Genome sequence of the small brown planthopper, Laodelphax striatellus.</title>
        <authorList>
            <person name="Zhu J."/>
            <person name="Jiang F."/>
            <person name="Wang X."/>
            <person name="Yang P."/>
            <person name="Bao Y."/>
            <person name="Zhao W."/>
            <person name="Wang W."/>
            <person name="Lu H."/>
            <person name="Wang Q."/>
            <person name="Cui N."/>
            <person name="Li J."/>
            <person name="Chen X."/>
            <person name="Luo L."/>
            <person name="Yu J."/>
            <person name="Kang L."/>
            <person name="Cui F."/>
        </authorList>
    </citation>
    <scope>NUCLEOTIDE SEQUENCE [LARGE SCALE GENOMIC DNA]</scope>
    <source>
        <strain evidence="2">Lst14</strain>
    </source>
</reference>
<feature type="non-terminal residue" evidence="2">
    <location>
        <position position="1"/>
    </location>
</feature>